<keyword evidence="2" id="KW-0964">Secreted</keyword>
<comment type="subcellular location">
    <subcellularLocation>
        <location evidence="1">Secreted</location>
    </subcellularLocation>
</comment>
<keyword evidence="5" id="KW-1133">Transmembrane helix</keyword>
<keyword evidence="5" id="KW-0472">Membrane</keyword>
<sequence length="1129" mass="121140">MNEDDEDVTTFTSNSSQNLCKDTADPNYLYPGEIISRGEFLCRGDLRFGIDATHGYFMVGFLNWTELAIISSSSSSTNYSNEMNEEDIIDGEDQETDDENNNIAEGAPWDVVTPTSLAWRAIPTTLFTPITRPFAYLNLTEAGNILGYDEDGNEIYDSNYDDNNRLESKRGNSRLIISGNCWHVTNIDVEEGEMCVKLTSPPRAGMPYGTDTWGIRVHPTKIVPVEPLIPPTMAPTTMTPSSVSPTAITSSLPPVSVSTLGVFAAQPSTSMPTYSSSSTSSVVSSNSPSPFGSSGLASSAVSNSTTTESIGDAPTFHPSQNLIVEEEGNFWEMDGQSTHIWGKVWLDSNRDGEINVGETTINGINVTLFECSEEEDEEEDEGSDSMEVPPLTTDSEGMYFLTVPTGRAYRVKFESNPDEYGFSSGIDTHTDESGWTECKSSNNLQWNAGLFFLNDTSYEEDSASDNSVANDDMIEEKSSIGGHIYLDTDKNGNMEPDERTAAVGGYTVNNAKIVISLTDCMTYEVTETLEKRFPCTYSFGNLTEGSYKLRYEIQGVTRANTPNAVSLYSIIGNDGNSSSVYETSCGKLGNGEDIDSGDVGVRSLAITPYAAASPTDPLAFADLAEKEKSTEGANASTLSLEGEGPTSGGGTNSFIPALVGAFVTLGIVAAVAAIFVKRRHGDLASFPYLGSGKAESVAVRSLGSNDLGAGSLVSGASNTHKSAIGSIIIEAGAGKCDGTTQKSTIDELPEEESVGFEVYDDEEDGLQGSVDYGPVISDMIAKYSEKQSQNEEPRTTGDESDSGPTQQSVQKGGHEDHGSAFNTSPARSKKYSPQRHASQLAPSNIEIALIPGNAQTYSNQIYDASQYQYSSSGYIVQDGETVTSGSSRSTDPPAASYRDIPAPQVGWNRDIQLVGDFRQYETPPQYVAGNDVHTASYVSSSNDEGIHQIMNHDTYIDYSAVDSGNSAGQGSSSGWSGFSSAPNPLAMTGVSSPFKRSYNVSGSPKRISRRAQSNPRDGQSSERWRLKPIVTPAHSTVEYNAYSVADQSNEGVVSADDDKSAHTLGSDQSSDPPGASYMNLTQFPPPVPPHRMTPPRKFSPNTSPTPPPRSYPSLSSPARSYPSPPFPPR</sequence>
<dbReference type="EMBL" id="JALLBG020000072">
    <property type="protein sequence ID" value="KAL3767826.1"/>
    <property type="molecule type" value="Genomic_DNA"/>
</dbReference>
<evidence type="ECO:0000256" key="5">
    <source>
        <dbReference type="SAM" id="Phobius"/>
    </source>
</evidence>
<feature type="domain" description="SD-repeat containing protein B" evidence="6">
    <location>
        <begin position="343"/>
        <end position="426"/>
    </location>
</feature>
<feature type="region of interest" description="Disordered" evidence="4">
    <location>
        <begin position="1051"/>
        <end position="1129"/>
    </location>
</feature>
<feature type="region of interest" description="Disordered" evidence="4">
    <location>
        <begin position="880"/>
        <end position="901"/>
    </location>
</feature>
<evidence type="ECO:0000313" key="7">
    <source>
        <dbReference type="EMBL" id="KAL3767826.1"/>
    </source>
</evidence>
<dbReference type="GO" id="GO:0005576">
    <property type="term" value="C:extracellular region"/>
    <property type="evidence" value="ECO:0007669"/>
    <property type="project" value="UniProtKB-SubCell"/>
</dbReference>
<proteinExistence type="predicted"/>
<keyword evidence="8" id="KW-1185">Reference proteome</keyword>
<dbReference type="Pfam" id="PF17210">
    <property type="entry name" value="SdrD_B"/>
    <property type="match status" value="1"/>
</dbReference>
<feature type="region of interest" description="Disordered" evidence="4">
    <location>
        <begin position="784"/>
        <end position="839"/>
    </location>
</feature>
<feature type="compositionally biased region" description="Low complexity" evidence="4">
    <location>
        <begin position="267"/>
        <end position="304"/>
    </location>
</feature>
<feature type="compositionally biased region" description="Polar residues" evidence="4">
    <location>
        <begin position="880"/>
        <end position="890"/>
    </location>
</feature>
<feature type="compositionally biased region" description="Pro residues" evidence="4">
    <location>
        <begin position="1083"/>
        <end position="1092"/>
    </location>
</feature>
<reference evidence="7 8" key="1">
    <citation type="submission" date="2024-10" db="EMBL/GenBank/DDBJ databases">
        <title>Updated reference genomes for cyclostephanoid diatoms.</title>
        <authorList>
            <person name="Roberts W.R."/>
            <person name="Alverson A.J."/>
        </authorList>
    </citation>
    <scope>NUCLEOTIDE SEQUENCE [LARGE SCALE GENOMIC DNA]</scope>
    <source>
        <strain evidence="7 8">AJA232-27</strain>
    </source>
</reference>
<evidence type="ECO:0000256" key="3">
    <source>
        <dbReference type="ARBA" id="ARBA00022729"/>
    </source>
</evidence>
<feature type="compositionally biased region" description="Basic and acidic residues" evidence="4">
    <location>
        <begin position="784"/>
        <end position="797"/>
    </location>
</feature>
<feature type="region of interest" description="Disordered" evidence="4">
    <location>
        <begin position="267"/>
        <end position="319"/>
    </location>
</feature>
<feature type="transmembrane region" description="Helical" evidence="5">
    <location>
        <begin position="654"/>
        <end position="676"/>
    </location>
</feature>
<protein>
    <recommendedName>
        <fullName evidence="6">SD-repeat containing protein B domain-containing protein</fullName>
    </recommendedName>
</protein>
<dbReference type="Gene3D" id="2.60.40.10">
    <property type="entry name" value="Immunoglobulins"/>
    <property type="match status" value="2"/>
</dbReference>
<dbReference type="Proteomes" id="UP001530293">
    <property type="component" value="Unassembled WGS sequence"/>
</dbReference>
<keyword evidence="3" id="KW-0732">Signal</keyword>
<evidence type="ECO:0000256" key="2">
    <source>
        <dbReference type="ARBA" id="ARBA00022525"/>
    </source>
</evidence>
<dbReference type="AlphaFoldDB" id="A0ABD3N0U5"/>
<comment type="caution">
    <text evidence="7">The sequence shown here is derived from an EMBL/GenBank/DDBJ whole genome shotgun (WGS) entry which is preliminary data.</text>
</comment>
<accession>A0ABD3N0U5</accession>
<gene>
    <name evidence="7" type="ORF">ACHAWU_007304</name>
</gene>
<feature type="compositionally biased region" description="Acidic residues" evidence="4">
    <location>
        <begin position="373"/>
        <end position="384"/>
    </location>
</feature>
<organism evidence="7 8">
    <name type="scientific">Discostella pseudostelligera</name>
    <dbReference type="NCBI Taxonomy" id="259834"/>
    <lineage>
        <taxon>Eukaryota</taxon>
        <taxon>Sar</taxon>
        <taxon>Stramenopiles</taxon>
        <taxon>Ochrophyta</taxon>
        <taxon>Bacillariophyta</taxon>
        <taxon>Coscinodiscophyceae</taxon>
        <taxon>Thalassiosirophycidae</taxon>
        <taxon>Stephanodiscales</taxon>
        <taxon>Stephanodiscaceae</taxon>
        <taxon>Discostella</taxon>
    </lineage>
</organism>
<dbReference type="SUPFAM" id="SSF117074">
    <property type="entry name" value="Hypothetical protein PA1324"/>
    <property type="match status" value="1"/>
</dbReference>
<feature type="region of interest" description="Disordered" evidence="4">
    <location>
        <begin position="989"/>
        <end position="1029"/>
    </location>
</feature>
<keyword evidence="5" id="KW-0812">Transmembrane</keyword>
<evidence type="ECO:0000259" key="6">
    <source>
        <dbReference type="Pfam" id="PF17210"/>
    </source>
</evidence>
<evidence type="ECO:0000256" key="1">
    <source>
        <dbReference type="ARBA" id="ARBA00004613"/>
    </source>
</evidence>
<dbReference type="InterPro" id="IPR033764">
    <property type="entry name" value="Sdr_B"/>
</dbReference>
<evidence type="ECO:0000256" key="4">
    <source>
        <dbReference type="SAM" id="MobiDB-lite"/>
    </source>
</evidence>
<name>A0ABD3N0U5_9STRA</name>
<feature type="region of interest" description="Disordered" evidence="4">
    <location>
        <begin position="373"/>
        <end position="397"/>
    </location>
</feature>
<dbReference type="InterPro" id="IPR013783">
    <property type="entry name" value="Ig-like_fold"/>
</dbReference>
<evidence type="ECO:0000313" key="8">
    <source>
        <dbReference type="Proteomes" id="UP001530293"/>
    </source>
</evidence>
<feature type="compositionally biased region" description="Low complexity" evidence="4">
    <location>
        <begin position="1111"/>
        <end position="1121"/>
    </location>
</feature>